<evidence type="ECO:0000256" key="1">
    <source>
        <dbReference type="ARBA" id="ARBA00004370"/>
    </source>
</evidence>
<keyword evidence="3" id="KW-0479">Metal-binding</keyword>
<keyword evidence="4 8" id="KW-0863">Zinc-finger</keyword>
<evidence type="ECO:0000256" key="3">
    <source>
        <dbReference type="ARBA" id="ARBA00022723"/>
    </source>
</evidence>
<evidence type="ECO:0000256" key="9">
    <source>
        <dbReference type="SAM" id="MobiDB-lite"/>
    </source>
</evidence>
<dbReference type="SMART" id="SM00744">
    <property type="entry name" value="RINGv"/>
    <property type="match status" value="1"/>
</dbReference>
<dbReference type="InterPro" id="IPR013083">
    <property type="entry name" value="Znf_RING/FYVE/PHD"/>
</dbReference>
<feature type="compositionally biased region" description="Polar residues" evidence="9">
    <location>
        <begin position="70"/>
        <end position="85"/>
    </location>
</feature>
<dbReference type="InterPro" id="IPR001841">
    <property type="entry name" value="Znf_RING"/>
</dbReference>
<evidence type="ECO:0000259" key="10">
    <source>
        <dbReference type="PROSITE" id="PS50089"/>
    </source>
</evidence>
<keyword evidence="12" id="KW-1185">Reference proteome</keyword>
<dbReference type="PROSITE" id="PS50089">
    <property type="entry name" value="ZF_RING_2"/>
    <property type="match status" value="1"/>
</dbReference>
<feature type="compositionally biased region" description="Basic and acidic residues" evidence="9">
    <location>
        <begin position="126"/>
        <end position="141"/>
    </location>
</feature>
<organism evidence="11 12">
    <name type="scientific">Carpediemonas membranifera</name>
    <dbReference type="NCBI Taxonomy" id="201153"/>
    <lineage>
        <taxon>Eukaryota</taxon>
        <taxon>Metamonada</taxon>
        <taxon>Carpediemonas-like organisms</taxon>
        <taxon>Carpediemonas</taxon>
    </lineage>
</organism>
<feature type="region of interest" description="Disordered" evidence="9">
    <location>
        <begin position="1"/>
        <end position="160"/>
    </location>
</feature>
<protein>
    <submittedName>
        <fullName evidence="11">Ring finger domain</fullName>
    </submittedName>
</protein>
<reference evidence="11" key="1">
    <citation type="submission" date="2021-05" db="EMBL/GenBank/DDBJ databases">
        <title>A free-living protist that lacks canonical eukaryotic 1 DNA replication and segregation systems.</title>
        <authorList>
            <person name="Salas-Leiva D.E."/>
            <person name="Tromer E.C."/>
            <person name="Curtis B.A."/>
            <person name="Jerlstrom-Hultqvist J."/>
            <person name="Kolisko M."/>
            <person name="Yi Z."/>
            <person name="Salas-Leiva J.S."/>
            <person name="Gallot-Lavallee L."/>
            <person name="Kops G.J.P.L."/>
            <person name="Archibald J.M."/>
            <person name="Simpson A.G.B."/>
            <person name="Roger A.J."/>
        </authorList>
    </citation>
    <scope>NUCLEOTIDE SEQUENCE</scope>
    <source>
        <strain evidence="11">BICM</strain>
    </source>
</reference>
<evidence type="ECO:0000313" key="11">
    <source>
        <dbReference type="EMBL" id="KAG9389483.1"/>
    </source>
</evidence>
<dbReference type="OrthoDB" id="8062037at2759"/>
<evidence type="ECO:0000256" key="8">
    <source>
        <dbReference type="PROSITE-ProRule" id="PRU00175"/>
    </source>
</evidence>
<dbReference type="PANTHER" id="PTHR46539:SF1">
    <property type="entry name" value="E3 UBIQUITIN-PROTEIN LIGASE ATL42"/>
    <property type="match status" value="1"/>
</dbReference>
<keyword evidence="2" id="KW-0812">Transmembrane</keyword>
<keyword evidence="5" id="KW-0862">Zinc</keyword>
<dbReference type="AlphaFoldDB" id="A0A8J6DYL0"/>
<name>A0A8J6DYL0_9EUKA</name>
<proteinExistence type="predicted"/>
<dbReference type="Pfam" id="PF13639">
    <property type="entry name" value="zf-RING_2"/>
    <property type="match status" value="1"/>
</dbReference>
<dbReference type="PANTHER" id="PTHR46539">
    <property type="entry name" value="E3 UBIQUITIN-PROTEIN LIGASE ATL42"/>
    <property type="match status" value="1"/>
</dbReference>
<dbReference type="CDD" id="cd16454">
    <property type="entry name" value="RING-H2_PA-TM-RING"/>
    <property type="match status" value="1"/>
</dbReference>
<dbReference type="GO" id="GO:0016020">
    <property type="term" value="C:membrane"/>
    <property type="evidence" value="ECO:0007669"/>
    <property type="project" value="UniProtKB-SubCell"/>
</dbReference>
<dbReference type="EMBL" id="JAHDYR010000069">
    <property type="protein sequence ID" value="KAG9389483.1"/>
    <property type="molecule type" value="Genomic_DNA"/>
</dbReference>
<evidence type="ECO:0000313" key="12">
    <source>
        <dbReference type="Proteomes" id="UP000717585"/>
    </source>
</evidence>
<comment type="subcellular location">
    <subcellularLocation>
        <location evidence="1">Membrane</location>
    </subcellularLocation>
</comment>
<keyword evidence="7" id="KW-0472">Membrane</keyword>
<dbReference type="SUPFAM" id="SSF57850">
    <property type="entry name" value="RING/U-box"/>
    <property type="match status" value="1"/>
</dbReference>
<feature type="compositionally biased region" description="Polar residues" evidence="9">
    <location>
        <begin position="94"/>
        <end position="125"/>
    </location>
</feature>
<evidence type="ECO:0000256" key="2">
    <source>
        <dbReference type="ARBA" id="ARBA00022692"/>
    </source>
</evidence>
<accession>A0A8J6DYL0</accession>
<dbReference type="Gene3D" id="3.30.40.10">
    <property type="entry name" value="Zinc/RING finger domain, C3HC4 (zinc finger)"/>
    <property type="match status" value="1"/>
</dbReference>
<gene>
    <name evidence="11" type="ORF">J8273_8775</name>
</gene>
<dbReference type="SMART" id="SM00184">
    <property type="entry name" value="RING"/>
    <property type="match status" value="1"/>
</dbReference>
<feature type="domain" description="RING-type" evidence="10">
    <location>
        <begin position="251"/>
        <end position="292"/>
    </location>
</feature>
<keyword evidence="6" id="KW-1133">Transmembrane helix</keyword>
<comment type="caution">
    <text evidence="11">The sequence shown here is derived from an EMBL/GenBank/DDBJ whole genome shotgun (WGS) entry which is preliminary data.</text>
</comment>
<evidence type="ECO:0000256" key="7">
    <source>
        <dbReference type="ARBA" id="ARBA00023136"/>
    </source>
</evidence>
<dbReference type="InterPro" id="IPR011016">
    <property type="entry name" value="Znf_RING-CH"/>
</dbReference>
<feature type="compositionally biased region" description="Polar residues" evidence="9">
    <location>
        <begin position="1"/>
        <end position="12"/>
    </location>
</feature>
<evidence type="ECO:0000256" key="5">
    <source>
        <dbReference type="ARBA" id="ARBA00022833"/>
    </source>
</evidence>
<dbReference type="GO" id="GO:0008270">
    <property type="term" value="F:zinc ion binding"/>
    <property type="evidence" value="ECO:0007669"/>
    <property type="project" value="UniProtKB-KW"/>
</dbReference>
<evidence type="ECO:0000256" key="6">
    <source>
        <dbReference type="ARBA" id="ARBA00022989"/>
    </source>
</evidence>
<dbReference type="Proteomes" id="UP000717585">
    <property type="component" value="Unassembled WGS sequence"/>
</dbReference>
<sequence length="307" mass="34195">MGMNVMNRSRVVQTGPYPANPQPRRVEVPNQPTWVGRGRTLAQWESNRPRSSGSPGGAEPLVQDHRLAMPTSQNNTPSQQGSANVFETPDSRETPSTTTLNPNHTQSTPVQTNTGQQGQAASQTYERWDDEQVYRDVEDLLRAPARSTPARQPNQRRRRRDVFMDSVRPVITSPEFISSVTRLTQGVLEGASAALFGPGSVSAEGGIFSDFMPMLSEQFLERVPVPVPQNELELIPVVSFRPGMFASDPTCAICRADYTYNENIRVLPCGHHMHQRCVDVWFETRNTCPMCRERVAACIEQGVDDVD</sequence>
<evidence type="ECO:0000256" key="4">
    <source>
        <dbReference type="ARBA" id="ARBA00022771"/>
    </source>
</evidence>